<dbReference type="Gene3D" id="2.170.150.40">
    <property type="entry name" value="Domain of unknown function (DUF427)"/>
    <property type="match status" value="1"/>
</dbReference>
<dbReference type="RefSeq" id="WP_038489093.1">
    <property type="nucleotide sequence ID" value="NZ_BCTH01000102.1"/>
</dbReference>
<evidence type="ECO:0000313" key="2">
    <source>
        <dbReference type="EMBL" id="CDG81525.1"/>
    </source>
</evidence>
<evidence type="ECO:0000259" key="1">
    <source>
        <dbReference type="Pfam" id="PF04248"/>
    </source>
</evidence>
<proteinExistence type="predicted"/>
<dbReference type="STRING" id="1349767.GJA_868"/>
<dbReference type="InterPro" id="IPR038694">
    <property type="entry name" value="DUF427_sf"/>
</dbReference>
<name>W0V1P7_9BURK</name>
<protein>
    <recommendedName>
        <fullName evidence="1">DUF427 domain-containing protein</fullName>
    </recommendedName>
</protein>
<dbReference type="Pfam" id="PF04248">
    <property type="entry name" value="NTP_transf_9"/>
    <property type="match status" value="1"/>
</dbReference>
<keyword evidence="3" id="KW-1185">Reference proteome</keyword>
<dbReference type="Proteomes" id="UP000027604">
    <property type="component" value="Chromosome I"/>
</dbReference>
<dbReference type="PANTHER" id="PTHR34310:SF5">
    <property type="entry name" value="DUF427 DOMAIN PROTEIN (AFU_ORTHOLOGUE AFUA_3G02220)"/>
    <property type="match status" value="1"/>
</dbReference>
<gene>
    <name evidence="2" type="ORF">GJA_868</name>
</gene>
<dbReference type="KEGG" id="jag:GJA_868"/>
<accession>W0V1P7</accession>
<dbReference type="eggNOG" id="COG2343">
    <property type="taxonomic scope" value="Bacteria"/>
</dbReference>
<feature type="domain" description="DUF427" evidence="1">
    <location>
        <begin position="4"/>
        <end position="90"/>
    </location>
</feature>
<sequence length="96" mass="10639">MPTASWNRAVIAQAADDDIKVVENNVYFPPSAVNQSYLQASSHQTTCPWKGTASYYNVVVDGKVNENAAWYYPQPFDAAKEIAGHVAFWRGIDVQS</sequence>
<dbReference type="PANTHER" id="PTHR34310">
    <property type="entry name" value="DUF427 DOMAIN PROTEIN (AFU_ORTHOLOGUE AFUA_3G02220)"/>
    <property type="match status" value="1"/>
</dbReference>
<evidence type="ECO:0000313" key="3">
    <source>
        <dbReference type="Proteomes" id="UP000027604"/>
    </source>
</evidence>
<dbReference type="HOGENOM" id="CLU_126578_1_2_4"/>
<dbReference type="EMBL" id="HG322949">
    <property type="protein sequence ID" value="CDG81525.1"/>
    <property type="molecule type" value="Genomic_DNA"/>
</dbReference>
<dbReference type="OrthoDB" id="4565346at2"/>
<dbReference type="InterPro" id="IPR007361">
    <property type="entry name" value="DUF427"/>
</dbReference>
<reference evidence="2 3" key="1">
    <citation type="journal article" date="2015" name="Genome Announc.">
        <title>Genome Sequence of Mushroom Soft-Rot Pathogen Janthinobacterium agaricidamnosum.</title>
        <authorList>
            <person name="Graupner K."/>
            <person name="Lackner G."/>
            <person name="Hertweck C."/>
        </authorList>
    </citation>
    <scope>NUCLEOTIDE SEQUENCE [LARGE SCALE GENOMIC DNA]</scope>
    <source>
        <strain evidence="3">NBRC 102515 / DSM 9628</strain>
    </source>
</reference>
<dbReference type="AlphaFoldDB" id="W0V1P7"/>
<organism evidence="2 3">
    <name type="scientific">Janthinobacterium agaricidamnosum NBRC 102515 = DSM 9628</name>
    <dbReference type="NCBI Taxonomy" id="1349767"/>
    <lineage>
        <taxon>Bacteria</taxon>
        <taxon>Pseudomonadati</taxon>
        <taxon>Pseudomonadota</taxon>
        <taxon>Betaproteobacteria</taxon>
        <taxon>Burkholderiales</taxon>
        <taxon>Oxalobacteraceae</taxon>
        <taxon>Janthinobacterium</taxon>
    </lineage>
</organism>
<dbReference type="PATRIC" id="fig|1349767.4.peg.2575"/>